<dbReference type="Gene3D" id="2.60.120.330">
    <property type="entry name" value="B-lactam Antibiotic, Isopenicillin N Synthase, Chain"/>
    <property type="match status" value="1"/>
</dbReference>
<evidence type="ECO:0000313" key="1">
    <source>
        <dbReference type="EMBL" id="KIK97953.1"/>
    </source>
</evidence>
<dbReference type="EMBL" id="KN824913">
    <property type="protein sequence ID" value="KIK97953.1"/>
    <property type="molecule type" value="Genomic_DNA"/>
</dbReference>
<reference evidence="2" key="2">
    <citation type="submission" date="2015-01" db="EMBL/GenBank/DDBJ databases">
        <title>Evolutionary Origins and Diversification of the Mycorrhizal Mutualists.</title>
        <authorList>
            <consortium name="DOE Joint Genome Institute"/>
            <consortium name="Mycorrhizal Genomics Consortium"/>
            <person name="Kohler A."/>
            <person name="Kuo A."/>
            <person name="Nagy L.G."/>
            <person name="Floudas D."/>
            <person name="Copeland A."/>
            <person name="Barry K.W."/>
            <person name="Cichocki N."/>
            <person name="Veneault-Fourrey C."/>
            <person name="LaButti K."/>
            <person name="Lindquist E.A."/>
            <person name="Lipzen A."/>
            <person name="Lundell T."/>
            <person name="Morin E."/>
            <person name="Murat C."/>
            <person name="Riley R."/>
            <person name="Ohm R."/>
            <person name="Sun H."/>
            <person name="Tunlid A."/>
            <person name="Henrissat B."/>
            <person name="Grigoriev I.V."/>
            <person name="Hibbett D.S."/>
            <person name="Martin F."/>
        </authorList>
    </citation>
    <scope>NUCLEOTIDE SEQUENCE [LARGE SCALE GENOMIC DNA]</scope>
    <source>
        <strain evidence="2">Ve08.2h10</strain>
    </source>
</reference>
<dbReference type="STRING" id="930991.A0A0D0DUH6"/>
<keyword evidence="2" id="KW-1185">Reference proteome</keyword>
<dbReference type="InParanoid" id="A0A0D0DUH6"/>
<gene>
    <name evidence="1" type="ORF">PAXRUDRAFT_31494</name>
</gene>
<dbReference type="SUPFAM" id="SSF51197">
    <property type="entry name" value="Clavaminate synthase-like"/>
    <property type="match status" value="1"/>
</dbReference>
<organism evidence="1 2">
    <name type="scientific">Paxillus rubicundulus Ve08.2h10</name>
    <dbReference type="NCBI Taxonomy" id="930991"/>
    <lineage>
        <taxon>Eukaryota</taxon>
        <taxon>Fungi</taxon>
        <taxon>Dikarya</taxon>
        <taxon>Basidiomycota</taxon>
        <taxon>Agaricomycotina</taxon>
        <taxon>Agaricomycetes</taxon>
        <taxon>Agaricomycetidae</taxon>
        <taxon>Boletales</taxon>
        <taxon>Paxilineae</taxon>
        <taxon>Paxillaceae</taxon>
        <taxon>Paxillus</taxon>
    </lineage>
</organism>
<proteinExistence type="predicted"/>
<dbReference type="HOGENOM" id="CLU_1315777_0_0_1"/>
<reference evidence="1 2" key="1">
    <citation type="submission" date="2014-04" db="EMBL/GenBank/DDBJ databases">
        <authorList>
            <consortium name="DOE Joint Genome Institute"/>
            <person name="Kuo A."/>
            <person name="Kohler A."/>
            <person name="Jargeat P."/>
            <person name="Nagy L.G."/>
            <person name="Floudas D."/>
            <person name="Copeland A."/>
            <person name="Barry K.W."/>
            <person name="Cichocki N."/>
            <person name="Veneault-Fourrey C."/>
            <person name="LaButti K."/>
            <person name="Lindquist E.A."/>
            <person name="Lipzen A."/>
            <person name="Lundell T."/>
            <person name="Morin E."/>
            <person name="Murat C."/>
            <person name="Sun H."/>
            <person name="Tunlid A."/>
            <person name="Henrissat B."/>
            <person name="Grigoriev I.V."/>
            <person name="Hibbett D.S."/>
            <person name="Martin F."/>
            <person name="Nordberg H.P."/>
            <person name="Cantor M.N."/>
            <person name="Hua S.X."/>
        </authorList>
    </citation>
    <scope>NUCLEOTIDE SEQUENCE [LARGE SCALE GENOMIC DNA]</scope>
    <source>
        <strain evidence="1 2">Ve08.2h10</strain>
    </source>
</reference>
<evidence type="ECO:0000313" key="2">
    <source>
        <dbReference type="Proteomes" id="UP000054538"/>
    </source>
</evidence>
<evidence type="ECO:0008006" key="3">
    <source>
        <dbReference type="Google" id="ProtNLM"/>
    </source>
</evidence>
<protein>
    <recommendedName>
        <fullName evidence="3">Isopenicillin N synthase-like Fe(2+) 2OG dioxygenase domain-containing protein</fullName>
    </recommendedName>
</protein>
<name>A0A0D0DUH6_9AGAM</name>
<dbReference type="Proteomes" id="UP000054538">
    <property type="component" value="Unassembled WGS sequence"/>
</dbReference>
<dbReference type="AlphaFoldDB" id="A0A0D0DUH6"/>
<dbReference type="InterPro" id="IPR027443">
    <property type="entry name" value="IPNS-like_sf"/>
</dbReference>
<accession>A0A0D0DUH6</accession>
<dbReference type="OrthoDB" id="406156at2759"/>
<sequence>MFDIADIPMSGVSEEEKRTLAMRQHTNSGVKDKQEHYDCNRDVNKAMHPQALHPFLPNIDVFAKHNHYNNIHGLFKLIALSPKLPEDTLVNIHNFNVSDKKYNRAILSMDGKLCWVKHIESALVVNTGDALDFLTGKYYKGTIHGIVQPPQDQQQYTHPGVFYFTMPNDNDNLIPMCRSPLLQRVGINPCYEDRVQEETINDVLVEHWI</sequence>